<organism evidence="1 2">
    <name type="scientific">Ochrobactrum soli</name>
    <dbReference type="NCBI Taxonomy" id="2448455"/>
    <lineage>
        <taxon>Bacteria</taxon>
        <taxon>Pseudomonadati</taxon>
        <taxon>Pseudomonadota</taxon>
        <taxon>Alphaproteobacteria</taxon>
        <taxon>Hyphomicrobiales</taxon>
        <taxon>Brucellaceae</taxon>
        <taxon>Brucella/Ochrobactrum group</taxon>
        <taxon>Ochrobactrum</taxon>
    </lineage>
</organism>
<evidence type="ECO:0000313" key="1">
    <source>
        <dbReference type="EMBL" id="SPL62525.1"/>
    </source>
</evidence>
<sequence length="308" mass="36051">MVFLAFPIEDAPERKLIGMSIRIDNQLSGTPVRYPWGNASPCRFIERAEIIEAPDWDRRDEMRAVVRDRIKSYRLRCIEWTRKLDRIAEWEIAHEGRKRLTFPMQNGQYPWGGRVAAPHIKKRIVSAMERARNRIAREFEHYRKVVNRVCRLRALTAEGKDYLRRKGYRFELASTEYHFNQEEREQLGFIPQIPTAAITDDLNVARSGRNLKGLRVRRAVADGLLAGSNLTSDRLYEVMARSLHPGEAERMALHNLTIRKDLSRKKYDYRRSWFDRNRDLTGAFSKNDVIPDLLRENGQMSSGLPPEK</sequence>
<evidence type="ECO:0000313" key="2">
    <source>
        <dbReference type="Proteomes" id="UP000246073"/>
    </source>
</evidence>
<dbReference type="Proteomes" id="UP000246073">
    <property type="component" value="Unassembled WGS sequence"/>
</dbReference>
<proteinExistence type="predicted"/>
<dbReference type="AlphaFoldDB" id="A0A2P9HEM3"/>
<dbReference type="EMBL" id="OOFM01000003">
    <property type="protein sequence ID" value="SPL62525.1"/>
    <property type="molecule type" value="Genomic_DNA"/>
</dbReference>
<protein>
    <submittedName>
        <fullName evidence="1">Uncharacterized protein</fullName>
    </submittedName>
</protein>
<accession>A0A2P9HEM3</accession>
<gene>
    <name evidence="1" type="ORF">OHAE_5132</name>
</gene>
<reference evidence="2" key="1">
    <citation type="submission" date="2017-12" db="EMBL/GenBank/DDBJ databases">
        <authorList>
            <person name="Diaz M."/>
        </authorList>
    </citation>
    <scope>NUCLEOTIDE SEQUENCE [LARGE SCALE GENOMIC DNA]</scope>
    <source>
        <strain evidence="2">FI11154</strain>
    </source>
</reference>
<name>A0A2P9HEM3_9HYPH</name>